<keyword evidence="3" id="KW-1185">Reference proteome</keyword>
<dbReference type="EMBL" id="CAJJDM010000043">
    <property type="protein sequence ID" value="CAD8069091.1"/>
    <property type="molecule type" value="Genomic_DNA"/>
</dbReference>
<feature type="coiled-coil region" evidence="1">
    <location>
        <begin position="42"/>
        <end position="104"/>
    </location>
</feature>
<organism evidence="2 3">
    <name type="scientific">Paramecium primaurelia</name>
    <dbReference type="NCBI Taxonomy" id="5886"/>
    <lineage>
        <taxon>Eukaryota</taxon>
        <taxon>Sar</taxon>
        <taxon>Alveolata</taxon>
        <taxon>Ciliophora</taxon>
        <taxon>Intramacronucleata</taxon>
        <taxon>Oligohymenophorea</taxon>
        <taxon>Peniculida</taxon>
        <taxon>Parameciidae</taxon>
        <taxon>Paramecium</taxon>
    </lineage>
</organism>
<evidence type="ECO:0000313" key="3">
    <source>
        <dbReference type="Proteomes" id="UP000688137"/>
    </source>
</evidence>
<proteinExistence type="predicted"/>
<accession>A0A8S1LTX1</accession>
<dbReference type="AlphaFoldDB" id="A0A8S1LTX1"/>
<comment type="caution">
    <text evidence="2">The sequence shown here is derived from an EMBL/GenBank/DDBJ whole genome shotgun (WGS) entry which is preliminary data.</text>
</comment>
<evidence type="ECO:0000313" key="2">
    <source>
        <dbReference type="EMBL" id="CAD8069091.1"/>
    </source>
</evidence>
<gene>
    <name evidence="2" type="ORF">PPRIM_AZ9-3.1.T0430193</name>
</gene>
<reference evidence="2" key="1">
    <citation type="submission" date="2021-01" db="EMBL/GenBank/DDBJ databases">
        <authorList>
            <consortium name="Genoscope - CEA"/>
            <person name="William W."/>
        </authorList>
    </citation>
    <scope>NUCLEOTIDE SEQUENCE</scope>
</reference>
<dbReference type="Proteomes" id="UP000688137">
    <property type="component" value="Unassembled WGS sequence"/>
</dbReference>
<evidence type="ECO:0000256" key="1">
    <source>
        <dbReference type="SAM" id="Coils"/>
    </source>
</evidence>
<keyword evidence="1" id="KW-0175">Coiled coil</keyword>
<protein>
    <submittedName>
        <fullName evidence="2">Uncharacterized protein</fullName>
    </submittedName>
</protein>
<name>A0A8S1LTX1_PARPR</name>
<sequence length="149" mass="17679">MNPLYITQDELHQMFQSPNQTKRSADSIVTLEPQTVKFQQTFSNIQTNIETIEQLKKELAAKDKLINELNLKTSQQIESLLSQQEKLIQENLNLKKELSTSKAQQKHQQQKLELYMTETKTLQQLRLQERTRYQRDIKNIEKYNQSLTK</sequence>